<dbReference type="KEGG" id="add:HUW48_18385"/>
<organism evidence="2 3">
    <name type="scientific">Adhaeribacter radiodurans</name>
    <dbReference type="NCBI Taxonomy" id="2745197"/>
    <lineage>
        <taxon>Bacteria</taxon>
        <taxon>Pseudomonadati</taxon>
        <taxon>Bacteroidota</taxon>
        <taxon>Cytophagia</taxon>
        <taxon>Cytophagales</taxon>
        <taxon>Hymenobacteraceae</taxon>
        <taxon>Adhaeribacter</taxon>
    </lineage>
</organism>
<dbReference type="PANTHER" id="PTHR43464">
    <property type="entry name" value="METHYLTRANSFERASE"/>
    <property type="match status" value="1"/>
</dbReference>
<protein>
    <submittedName>
        <fullName evidence="2">Class I SAM-dependent methyltransferase</fullName>
    </submittedName>
</protein>
<keyword evidence="2" id="KW-0489">Methyltransferase</keyword>
<name>A0A7L7LFP3_9BACT</name>
<dbReference type="InterPro" id="IPR013216">
    <property type="entry name" value="Methyltransf_11"/>
</dbReference>
<sequence>MTEFWELSFRDKKTMWGFEPADSAIVTLNLFKENGLNKILIPGFGYGRNAKIFTDAGFKVTGIEISETAIDLARKHYGNDVRIHLGSVSAMPFDQELYDGIFCYALIHLLNEKERIKLINDCYHQLKPNGYMVFVAISKNDAAYGNGEKLSKDRFETKHGVQLFFYDSDSVEEEFGKYGIVEFKEIDEPAKNMENKRSQKFWIITCKKQAK</sequence>
<gene>
    <name evidence="2" type="ORF">HUW48_18385</name>
</gene>
<dbReference type="CDD" id="cd02440">
    <property type="entry name" value="AdoMet_MTases"/>
    <property type="match status" value="1"/>
</dbReference>
<dbReference type="SUPFAM" id="SSF53335">
    <property type="entry name" value="S-adenosyl-L-methionine-dependent methyltransferases"/>
    <property type="match status" value="1"/>
</dbReference>
<dbReference type="AlphaFoldDB" id="A0A7L7LFP3"/>
<dbReference type="Pfam" id="PF08241">
    <property type="entry name" value="Methyltransf_11"/>
    <property type="match status" value="1"/>
</dbReference>
<evidence type="ECO:0000313" key="2">
    <source>
        <dbReference type="EMBL" id="QMU31613.1"/>
    </source>
</evidence>
<accession>A0A7L7LFP3</accession>
<dbReference type="EMBL" id="CP055153">
    <property type="protein sequence ID" value="QMU31613.1"/>
    <property type="molecule type" value="Genomic_DNA"/>
</dbReference>
<evidence type="ECO:0000259" key="1">
    <source>
        <dbReference type="Pfam" id="PF08241"/>
    </source>
</evidence>
<dbReference type="InterPro" id="IPR029063">
    <property type="entry name" value="SAM-dependent_MTases_sf"/>
</dbReference>
<feature type="domain" description="Methyltransferase type 11" evidence="1">
    <location>
        <begin position="43"/>
        <end position="134"/>
    </location>
</feature>
<reference evidence="2 3" key="2">
    <citation type="submission" date="2020-08" db="EMBL/GenBank/DDBJ databases">
        <title>Adhaeribacter dokdonensis sp. nov., isolated from the rhizosphere of Elymus tsukushiensis, a plant native to the Dokdo Islands, Republic of Korea.</title>
        <authorList>
            <person name="Ghim S.Y."/>
        </authorList>
    </citation>
    <scope>NUCLEOTIDE SEQUENCE [LARGE SCALE GENOMIC DNA]</scope>
    <source>
        <strain evidence="2 3">KUDC8001</strain>
    </source>
</reference>
<dbReference type="Gene3D" id="3.40.50.150">
    <property type="entry name" value="Vaccinia Virus protein VP39"/>
    <property type="match status" value="1"/>
</dbReference>
<keyword evidence="3" id="KW-1185">Reference proteome</keyword>
<dbReference type="Proteomes" id="UP000514509">
    <property type="component" value="Chromosome"/>
</dbReference>
<dbReference type="PANTHER" id="PTHR43464:SF77">
    <property type="entry name" value="BLL3586 PROTEIN"/>
    <property type="match status" value="1"/>
</dbReference>
<keyword evidence="2" id="KW-0808">Transferase</keyword>
<dbReference type="GO" id="GO:0032259">
    <property type="term" value="P:methylation"/>
    <property type="evidence" value="ECO:0007669"/>
    <property type="project" value="UniProtKB-KW"/>
</dbReference>
<reference evidence="2 3" key="1">
    <citation type="submission" date="2020-06" db="EMBL/GenBank/DDBJ databases">
        <authorList>
            <person name="Hwang Y.J."/>
        </authorList>
    </citation>
    <scope>NUCLEOTIDE SEQUENCE [LARGE SCALE GENOMIC DNA]</scope>
    <source>
        <strain evidence="2 3">KUDC8001</strain>
    </source>
</reference>
<evidence type="ECO:0000313" key="3">
    <source>
        <dbReference type="Proteomes" id="UP000514509"/>
    </source>
</evidence>
<proteinExistence type="predicted"/>
<dbReference type="GO" id="GO:0008757">
    <property type="term" value="F:S-adenosylmethionine-dependent methyltransferase activity"/>
    <property type="evidence" value="ECO:0007669"/>
    <property type="project" value="InterPro"/>
</dbReference>